<evidence type="ECO:0000256" key="1">
    <source>
        <dbReference type="SAM" id="Coils"/>
    </source>
</evidence>
<dbReference type="PANTHER" id="PTHR34415">
    <property type="entry name" value="INTEGRASE CATALYTIC DOMAIN-CONTAINING PROTEIN"/>
    <property type="match status" value="1"/>
</dbReference>
<gene>
    <name evidence="4" type="ORF">PR048_027958</name>
</gene>
<organism evidence="4 5">
    <name type="scientific">Dryococelus australis</name>
    <dbReference type="NCBI Taxonomy" id="614101"/>
    <lineage>
        <taxon>Eukaryota</taxon>
        <taxon>Metazoa</taxon>
        <taxon>Ecdysozoa</taxon>
        <taxon>Arthropoda</taxon>
        <taxon>Hexapoda</taxon>
        <taxon>Insecta</taxon>
        <taxon>Pterygota</taxon>
        <taxon>Neoptera</taxon>
        <taxon>Polyneoptera</taxon>
        <taxon>Phasmatodea</taxon>
        <taxon>Verophasmatodea</taxon>
        <taxon>Anareolatae</taxon>
        <taxon>Phasmatidae</taxon>
        <taxon>Eurycanthinae</taxon>
        <taxon>Dryococelus</taxon>
    </lineage>
</organism>
<evidence type="ECO:0000256" key="2">
    <source>
        <dbReference type="SAM" id="MobiDB-lite"/>
    </source>
</evidence>
<dbReference type="Pfam" id="PF25273">
    <property type="entry name" value="DUF7869"/>
    <property type="match status" value="1"/>
</dbReference>
<name>A0ABQ9GI01_9NEOP</name>
<evidence type="ECO:0000313" key="5">
    <source>
        <dbReference type="Proteomes" id="UP001159363"/>
    </source>
</evidence>
<proteinExistence type="predicted"/>
<dbReference type="Proteomes" id="UP001159363">
    <property type="component" value="Chromosome 11"/>
</dbReference>
<feature type="region of interest" description="Disordered" evidence="2">
    <location>
        <begin position="363"/>
        <end position="383"/>
    </location>
</feature>
<accession>A0ABQ9GI01</accession>
<feature type="domain" description="DUF7869" evidence="3">
    <location>
        <begin position="150"/>
        <end position="251"/>
    </location>
</feature>
<dbReference type="EMBL" id="JARBHB010000012">
    <property type="protein sequence ID" value="KAJ8871631.1"/>
    <property type="molecule type" value="Genomic_DNA"/>
</dbReference>
<dbReference type="PANTHER" id="PTHR34415:SF1">
    <property type="entry name" value="INTEGRASE CATALYTIC DOMAIN-CONTAINING PROTEIN"/>
    <property type="match status" value="1"/>
</dbReference>
<keyword evidence="1" id="KW-0175">Coiled coil</keyword>
<protein>
    <recommendedName>
        <fullName evidence="3">DUF7869 domain-containing protein</fullName>
    </recommendedName>
</protein>
<evidence type="ECO:0000259" key="3">
    <source>
        <dbReference type="Pfam" id="PF25273"/>
    </source>
</evidence>
<feature type="coiled-coil region" evidence="1">
    <location>
        <begin position="54"/>
        <end position="81"/>
    </location>
</feature>
<keyword evidence="5" id="KW-1185">Reference proteome</keyword>
<evidence type="ECO:0000313" key="4">
    <source>
        <dbReference type="EMBL" id="KAJ8871631.1"/>
    </source>
</evidence>
<dbReference type="InterPro" id="IPR057191">
    <property type="entry name" value="DUF7869"/>
</dbReference>
<comment type="caution">
    <text evidence="4">The sequence shown here is derived from an EMBL/GenBank/DDBJ whole genome shotgun (WGS) entry which is preliminary data.</text>
</comment>
<sequence>MFLERNVGIEVSYEKFRVPAQNYNFSFGYPRTHTCSTCDAYKAQEADIETLKANATYLDEMRQLEDQLRSLHIEMELHKRQAGSFYREKRLASKQTRKVKEFEAITMDYGKNLPIPNISTGDVYYKRQFSFYQFNVHVLSGGSSTFYSNDQTIAKKGSDEVASVLYNFFFEVLSSDVLEIHIFCDSYGGQNKNWTVIRFLHYVAVVLKRFDKVQVTYPIRGHSYMECDKNAALISQKTPAETPGDWREAIASARVKPSPFQVVKCQTGMFRAWEKALNQNYSKKFAAETRPIKQLIFKAVQHRETYNGAFSKIKKPQPEQQPHYLQEVELEQAYSELIPLSKEKFKDLQSLKRFSRQEAQDYFDSIPALSPNDDNTQERDSDF</sequence>
<reference evidence="4 5" key="1">
    <citation type="submission" date="2023-02" db="EMBL/GenBank/DDBJ databases">
        <title>LHISI_Scaffold_Assembly.</title>
        <authorList>
            <person name="Stuart O.P."/>
            <person name="Cleave R."/>
            <person name="Magrath M.J.L."/>
            <person name="Mikheyev A.S."/>
        </authorList>
    </citation>
    <scope>NUCLEOTIDE SEQUENCE [LARGE SCALE GENOMIC DNA]</scope>
    <source>
        <strain evidence="4">Daus_M_001</strain>
        <tissue evidence="4">Leg muscle</tissue>
    </source>
</reference>